<proteinExistence type="predicted"/>
<evidence type="ECO:0000313" key="1">
    <source>
        <dbReference type="EMBL" id="MBO0449850.1"/>
    </source>
</evidence>
<keyword evidence="2" id="KW-1185">Reference proteome</keyword>
<dbReference type="Proteomes" id="UP000664256">
    <property type="component" value="Unassembled WGS sequence"/>
</dbReference>
<name>A0ABS3HAD6_9ENTE</name>
<organism evidence="1 2">
    <name type="scientific">Candidatus Enterococcus myersii</name>
    <dbReference type="NCBI Taxonomy" id="2815322"/>
    <lineage>
        <taxon>Bacteria</taxon>
        <taxon>Bacillati</taxon>
        <taxon>Bacillota</taxon>
        <taxon>Bacilli</taxon>
        <taxon>Lactobacillales</taxon>
        <taxon>Enterococcaceae</taxon>
        <taxon>Enterococcus</taxon>
    </lineage>
</organism>
<dbReference type="RefSeq" id="WP_206903920.1">
    <property type="nucleotide sequence ID" value="NZ_JAFLVT010000014.1"/>
</dbReference>
<protein>
    <submittedName>
        <fullName evidence="1">Uncharacterized protein</fullName>
    </submittedName>
</protein>
<gene>
    <name evidence="1" type="ORF">JZO76_09895</name>
</gene>
<dbReference type="EMBL" id="JAFLVT010000014">
    <property type="protein sequence ID" value="MBO0449850.1"/>
    <property type="molecule type" value="Genomic_DNA"/>
</dbReference>
<accession>A0ABS3HAD6</accession>
<sequence>MVDLLDGTDLECEPNQPPQFSCSKCGGEMYPEYYRNSLGKEFRFSEQ</sequence>
<comment type="caution">
    <text evidence="1">The sequence shown here is derived from an EMBL/GenBank/DDBJ whole genome shotgun (WGS) entry which is preliminary data.</text>
</comment>
<evidence type="ECO:0000313" key="2">
    <source>
        <dbReference type="Proteomes" id="UP000664256"/>
    </source>
</evidence>
<reference evidence="1 2" key="1">
    <citation type="submission" date="2021-03" db="EMBL/GenBank/DDBJ databases">
        <title>Enterococcal diversity collection.</title>
        <authorList>
            <person name="Gilmore M.S."/>
            <person name="Schwartzman J."/>
            <person name="Van Tyne D."/>
            <person name="Martin M."/>
            <person name="Earl A.M."/>
            <person name="Manson A.L."/>
            <person name="Straub T."/>
            <person name="Salamzade R."/>
            <person name="Saavedra J."/>
            <person name="Lebreton F."/>
            <person name="Prichula J."/>
            <person name="Schaufler K."/>
            <person name="Gaca A."/>
            <person name="Sgardioli B."/>
            <person name="Wagenaar J."/>
            <person name="Strong T."/>
        </authorList>
    </citation>
    <scope>NUCLEOTIDE SEQUENCE [LARGE SCALE GENOMIC DNA]</scope>
    <source>
        <strain evidence="1 2">MJM12</strain>
    </source>
</reference>